<keyword evidence="1" id="KW-0732">Signal</keyword>
<feature type="chain" id="PRO_5019273129" evidence="1">
    <location>
        <begin position="29"/>
        <end position="84"/>
    </location>
</feature>
<reference evidence="3" key="1">
    <citation type="journal article" date="2014" name="Science">
        <title>Ancient hybridizations among the ancestral genomes of bread wheat.</title>
        <authorList>
            <consortium name="International Wheat Genome Sequencing Consortium,"/>
            <person name="Marcussen T."/>
            <person name="Sandve S.R."/>
            <person name="Heier L."/>
            <person name="Spannagl M."/>
            <person name="Pfeifer M."/>
            <person name="Jakobsen K.S."/>
            <person name="Wulff B.B."/>
            <person name="Steuernagel B."/>
            <person name="Mayer K.F."/>
            <person name="Olsen O.A."/>
        </authorList>
    </citation>
    <scope>NUCLEOTIDE SEQUENCE [LARGE SCALE GENOMIC DNA]</scope>
    <source>
        <strain evidence="3">cv. AL8/78</strain>
    </source>
</reference>
<feature type="signal peptide" evidence="1">
    <location>
        <begin position="1"/>
        <end position="28"/>
    </location>
</feature>
<reference evidence="2" key="4">
    <citation type="submission" date="2019-03" db="UniProtKB">
        <authorList>
            <consortium name="EnsemblPlants"/>
        </authorList>
    </citation>
    <scope>IDENTIFICATION</scope>
</reference>
<reference evidence="2" key="5">
    <citation type="journal article" date="2021" name="G3 (Bethesda)">
        <title>Aegilops tauschii genome assembly Aet v5.0 features greater sequence contiguity and improved annotation.</title>
        <authorList>
            <person name="Wang L."/>
            <person name="Zhu T."/>
            <person name="Rodriguez J.C."/>
            <person name="Deal K.R."/>
            <person name="Dubcovsky J."/>
            <person name="McGuire P.E."/>
            <person name="Lux T."/>
            <person name="Spannagl M."/>
            <person name="Mayer K.F.X."/>
            <person name="Baldrich P."/>
            <person name="Meyers B.C."/>
            <person name="Huo N."/>
            <person name="Gu Y.Q."/>
            <person name="Zhou H."/>
            <person name="Devos K.M."/>
            <person name="Bennetzen J.L."/>
            <person name="Unver T."/>
            <person name="Budak H."/>
            <person name="Gulick P.J."/>
            <person name="Galiba G."/>
            <person name="Kalapos B."/>
            <person name="Nelson D.R."/>
            <person name="Li P."/>
            <person name="You F.M."/>
            <person name="Luo M.C."/>
            <person name="Dvorak J."/>
        </authorList>
    </citation>
    <scope>NUCLEOTIDE SEQUENCE [LARGE SCALE GENOMIC DNA]</scope>
    <source>
        <strain evidence="2">cv. AL8/78</strain>
    </source>
</reference>
<reference evidence="3" key="2">
    <citation type="journal article" date="2017" name="Nat. Plants">
        <title>The Aegilops tauschii genome reveals multiple impacts of transposons.</title>
        <authorList>
            <person name="Zhao G."/>
            <person name="Zou C."/>
            <person name="Li K."/>
            <person name="Wang K."/>
            <person name="Li T."/>
            <person name="Gao L."/>
            <person name="Zhang X."/>
            <person name="Wang H."/>
            <person name="Yang Z."/>
            <person name="Liu X."/>
            <person name="Jiang W."/>
            <person name="Mao L."/>
            <person name="Kong X."/>
            <person name="Jiao Y."/>
            <person name="Jia J."/>
        </authorList>
    </citation>
    <scope>NUCLEOTIDE SEQUENCE [LARGE SCALE GENOMIC DNA]</scope>
    <source>
        <strain evidence="3">cv. AL8/78</strain>
    </source>
</reference>
<evidence type="ECO:0000313" key="2">
    <source>
        <dbReference type="EnsemblPlants" id="AET3Gv21244700.2"/>
    </source>
</evidence>
<proteinExistence type="predicted"/>
<name>A0A453GXJ2_AEGTS</name>
<keyword evidence="3" id="KW-1185">Reference proteome</keyword>
<organism evidence="2 3">
    <name type="scientific">Aegilops tauschii subsp. strangulata</name>
    <name type="common">Goatgrass</name>
    <dbReference type="NCBI Taxonomy" id="200361"/>
    <lineage>
        <taxon>Eukaryota</taxon>
        <taxon>Viridiplantae</taxon>
        <taxon>Streptophyta</taxon>
        <taxon>Embryophyta</taxon>
        <taxon>Tracheophyta</taxon>
        <taxon>Spermatophyta</taxon>
        <taxon>Magnoliopsida</taxon>
        <taxon>Liliopsida</taxon>
        <taxon>Poales</taxon>
        <taxon>Poaceae</taxon>
        <taxon>BOP clade</taxon>
        <taxon>Pooideae</taxon>
        <taxon>Triticodae</taxon>
        <taxon>Triticeae</taxon>
        <taxon>Triticinae</taxon>
        <taxon>Aegilops</taxon>
    </lineage>
</organism>
<dbReference type="AlphaFoldDB" id="A0A453GXJ2"/>
<dbReference type="Proteomes" id="UP000015105">
    <property type="component" value="Chromosome 3D"/>
</dbReference>
<dbReference type="Gramene" id="AET3Gv21244700.2">
    <property type="protein sequence ID" value="AET3Gv21244700.2"/>
    <property type="gene ID" value="AET3Gv21244700"/>
</dbReference>
<sequence length="84" mass="9347">EKKNFVSGLMEGKAILLCLMVIAQLANSIHVEQCFTGIAFGATLCTKLKCRLSCMRKWGPEVSDSYCREVIPNFWHCACVVCDS</sequence>
<dbReference type="EnsemblPlants" id="AET3Gv21244700.2">
    <property type="protein sequence ID" value="AET3Gv21244700.2"/>
    <property type="gene ID" value="AET3Gv21244700"/>
</dbReference>
<accession>A0A453GXJ2</accession>
<evidence type="ECO:0000256" key="1">
    <source>
        <dbReference type="SAM" id="SignalP"/>
    </source>
</evidence>
<protein>
    <submittedName>
        <fullName evidence="2">Uncharacterized protein</fullName>
    </submittedName>
</protein>
<evidence type="ECO:0000313" key="3">
    <source>
        <dbReference type="Proteomes" id="UP000015105"/>
    </source>
</evidence>
<reference evidence="2" key="3">
    <citation type="journal article" date="2017" name="Nature">
        <title>Genome sequence of the progenitor of the wheat D genome Aegilops tauschii.</title>
        <authorList>
            <person name="Luo M.C."/>
            <person name="Gu Y.Q."/>
            <person name="Puiu D."/>
            <person name="Wang H."/>
            <person name="Twardziok S.O."/>
            <person name="Deal K.R."/>
            <person name="Huo N."/>
            <person name="Zhu T."/>
            <person name="Wang L."/>
            <person name="Wang Y."/>
            <person name="McGuire P.E."/>
            <person name="Liu S."/>
            <person name="Long H."/>
            <person name="Ramasamy R.K."/>
            <person name="Rodriguez J.C."/>
            <person name="Van S.L."/>
            <person name="Yuan L."/>
            <person name="Wang Z."/>
            <person name="Xia Z."/>
            <person name="Xiao L."/>
            <person name="Anderson O.D."/>
            <person name="Ouyang S."/>
            <person name="Liang Y."/>
            <person name="Zimin A.V."/>
            <person name="Pertea G."/>
            <person name="Qi P."/>
            <person name="Bennetzen J.L."/>
            <person name="Dai X."/>
            <person name="Dawson M.W."/>
            <person name="Muller H.G."/>
            <person name="Kugler K."/>
            <person name="Rivarola-Duarte L."/>
            <person name="Spannagl M."/>
            <person name="Mayer K.F.X."/>
            <person name="Lu F.H."/>
            <person name="Bevan M.W."/>
            <person name="Leroy P."/>
            <person name="Li P."/>
            <person name="You F.M."/>
            <person name="Sun Q."/>
            <person name="Liu Z."/>
            <person name="Lyons E."/>
            <person name="Wicker T."/>
            <person name="Salzberg S.L."/>
            <person name="Devos K.M."/>
            <person name="Dvorak J."/>
        </authorList>
    </citation>
    <scope>NUCLEOTIDE SEQUENCE [LARGE SCALE GENOMIC DNA]</scope>
    <source>
        <strain evidence="2">cv. AL8/78</strain>
    </source>
</reference>